<comment type="caution">
    <text evidence="1">The sequence shown here is derived from an EMBL/GenBank/DDBJ whole genome shotgun (WGS) entry which is preliminary data.</text>
</comment>
<dbReference type="Pfam" id="PF14094">
    <property type="entry name" value="DUF4272"/>
    <property type="match status" value="1"/>
</dbReference>
<keyword evidence="2" id="KW-1185">Reference proteome</keyword>
<reference evidence="1 2" key="1">
    <citation type="submission" date="2018-07" db="EMBL/GenBank/DDBJ databases">
        <title>Genomic Encyclopedia of Type Strains, Phase III (KMG-III): the genomes of soil and plant-associated and newly described type strains.</title>
        <authorList>
            <person name="Whitman W."/>
        </authorList>
    </citation>
    <scope>NUCLEOTIDE SEQUENCE [LARGE SCALE GENOMIC DNA]</scope>
    <source>
        <strain evidence="1 2">CECT 8333</strain>
    </source>
</reference>
<sequence>MPYFTIFASRNDTRDIEALIHEVFRDGFKVGGSSHEMVIQPKGWFSKNKITIRVASEDSDPDYFENNIPGMMGFYQRIPFEDEDLQYRVLTQISVINTMLAIETEKEYGNDYLKLFVELAGKLNGICFLPDGMLLDGEGKVIVTADGKSGPSDFRPHACTKKIRGEDKFSAEGGQRKQRSMEYLKEREVPFLETLPELPPLEELAVKSREQLARRAVALLIVIQYACDVNQGEDLRESKVFVTRMLDKFGVTEELTEFERDLLGQSEPDRRDAVNLVWQYEAYWGLLWGLGLLEELDFPDDTCDCEYAINVVSGCDSFDEFLDKTAMRRSEDILDEADKIYRLHWACVNARIQGKEAPAGLNESVVLERRRALFWMIGYRDEAWNDISMDT</sequence>
<dbReference type="Proteomes" id="UP000253090">
    <property type="component" value="Unassembled WGS sequence"/>
</dbReference>
<dbReference type="OrthoDB" id="4399984at2"/>
<dbReference type="RefSeq" id="WP_114497591.1">
    <property type="nucleotide sequence ID" value="NZ_QPJW01000007.1"/>
</dbReference>
<evidence type="ECO:0000313" key="2">
    <source>
        <dbReference type="Proteomes" id="UP000253090"/>
    </source>
</evidence>
<gene>
    <name evidence="1" type="ORF">DFP94_10726</name>
</gene>
<protein>
    <submittedName>
        <fullName evidence="1">Uncharacterized protein DUF4272</fullName>
    </submittedName>
</protein>
<accession>A0A369B968</accession>
<proteinExistence type="predicted"/>
<organism evidence="1 2">
    <name type="scientific">Fontibacillus phaseoli</name>
    <dbReference type="NCBI Taxonomy" id="1416533"/>
    <lineage>
        <taxon>Bacteria</taxon>
        <taxon>Bacillati</taxon>
        <taxon>Bacillota</taxon>
        <taxon>Bacilli</taxon>
        <taxon>Bacillales</taxon>
        <taxon>Paenibacillaceae</taxon>
        <taxon>Fontibacillus</taxon>
    </lineage>
</organism>
<dbReference type="EMBL" id="QPJW01000007">
    <property type="protein sequence ID" value="RCX18073.1"/>
    <property type="molecule type" value="Genomic_DNA"/>
</dbReference>
<evidence type="ECO:0000313" key="1">
    <source>
        <dbReference type="EMBL" id="RCX18073.1"/>
    </source>
</evidence>
<dbReference type="InterPro" id="IPR025368">
    <property type="entry name" value="DUF4272"/>
</dbReference>
<name>A0A369B968_9BACL</name>
<dbReference type="AlphaFoldDB" id="A0A369B968"/>